<keyword evidence="5" id="KW-1133">Transmembrane helix</keyword>
<evidence type="ECO:0000256" key="5">
    <source>
        <dbReference type="ARBA" id="ARBA00022989"/>
    </source>
</evidence>
<keyword evidence="9" id="KW-1185">Reference proteome</keyword>
<keyword evidence="4" id="KW-0378">Hydrolase</keyword>
<dbReference type="Proteomes" id="UP001183809">
    <property type="component" value="Unassembled WGS sequence"/>
</dbReference>
<proteinExistence type="predicted"/>
<gene>
    <name evidence="8" type="ORF">RM764_11995</name>
</gene>
<dbReference type="PROSITE" id="PS50146">
    <property type="entry name" value="DAGK"/>
    <property type="match status" value="1"/>
</dbReference>
<evidence type="ECO:0000256" key="6">
    <source>
        <dbReference type="ARBA" id="ARBA00023136"/>
    </source>
</evidence>
<keyword evidence="2" id="KW-1003">Cell membrane</keyword>
<dbReference type="SUPFAM" id="SSF111331">
    <property type="entry name" value="NAD kinase/diacylglycerol kinase-like"/>
    <property type="match status" value="1"/>
</dbReference>
<organism evidence="8 9">
    <name type="scientific">Streptomyces gibsoniae</name>
    <dbReference type="NCBI Taxonomy" id="3075529"/>
    <lineage>
        <taxon>Bacteria</taxon>
        <taxon>Bacillati</taxon>
        <taxon>Actinomycetota</taxon>
        <taxon>Actinomycetes</taxon>
        <taxon>Kitasatosporales</taxon>
        <taxon>Streptomycetaceae</taxon>
        <taxon>Streptomyces</taxon>
    </lineage>
</organism>
<accession>A0ABU2TRZ2</accession>
<reference evidence="9" key="1">
    <citation type="submission" date="2023-07" db="EMBL/GenBank/DDBJ databases">
        <title>30 novel species of actinomycetes from the DSMZ collection.</title>
        <authorList>
            <person name="Nouioui I."/>
        </authorList>
    </citation>
    <scope>NUCLEOTIDE SEQUENCE [LARGE SCALE GENOMIC DNA]</scope>
    <source>
        <strain evidence="9">DSM 41699</strain>
    </source>
</reference>
<sequence>MRFLGELDQRLFIRVAAARVPGADPALTRLSRSADHGRLWLGAAAGLVTLGGHTARRAALRGAGSLVLASLTVNTVVKWSARRPRPLLEPVPQIRHLLRQPRTTSFPSGHSASAAAFATGVALESTRYGALIAPVAAAVAFSRVYVGVHYPGDVLAGTVIGVGAAVLTCRWWPPRQVNPERERPPAAAPALPGGDGLVVFVNTGAGTPAAPLPATTLLAELLPGAELVACGPDDDFDALLDRAVRRTLARGGALGVHGGDGTVNTVARSAARHGLPLAVFPGGTFNHFALDVGVPHVADTVAAVERGEAVAVDLGTAAPQETSADTDQDTDPMEFLNTFAIGLYPELVRLRERLEHRLGKWPAATVALIRVLRTAAPTELRIDGRRRRLWLLFAGNCHYVPDGFAPAFRPRLDDGLLDLRLIDGDRRLARTRVVLAAFLGVLGHSPVYVAERVPEVRIEDLKGTDTCAYDGEVVPAPGTLRLVKRNRALVVYRPAVPRSEIVQQAWLATVLARCRGRGRGRRLPADGGPSALGH</sequence>
<comment type="caution">
    <text evidence="8">The sequence shown here is derived from an EMBL/GenBank/DDBJ whole genome shotgun (WGS) entry which is preliminary data.</text>
</comment>
<feature type="domain" description="DAGKc" evidence="7">
    <location>
        <begin position="258"/>
        <end position="320"/>
    </location>
</feature>
<dbReference type="Pfam" id="PF01569">
    <property type="entry name" value="PAP2"/>
    <property type="match status" value="1"/>
</dbReference>
<protein>
    <submittedName>
        <fullName evidence="8">Phosphatase PAP2 family protein</fullName>
    </submittedName>
</protein>
<dbReference type="Gene3D" id="2.60.200.40">
    <property type="match status" value="1"/>
</dbReference>
<dbReference type="Gene3D" id="3.40.50.10330">
    <property type="entry name" value="Probable inorganic polyphosphate/atp-NAD kinase, domain 1"/>
    <property type="match status" value="1"/>
</dbReference>
<dbReference type="SUPFAM" id="SSF48317">
    <property type="entry name" value="Acid phosphatase/Vanadium-dependent haloperoxidase"/>
    <property type="match status" value="1"/>
</dbReference>
<dbReference type="CDD" id="cd01610">
    <property type="entry name" value="PAP2_like"/>
    <property type="match status" value="1"/>
</dbReference>
<dbReference type="InterPro" id="IPR016064">
    <property type="entry name" value="NAD/diacylglycerol_kinase_sf"/>
</dbReference>
<dbReference type="PANTHER" id="PTHR14969">
    <property type="entry name" value="SPHINGOSINE-1-PHOSPHATE PHOSPHOHYDROLASE"/>
    <property type="match status" value="1"/>
</dbReference>
<keyword evidence="3" id="KW-0812">Transmembrane</keyword>
<dbReference type="SMART" id="SM00014">
    <property type="entry name" value="acidPPc"/>
    <property type="match status" value="1"/>
</dbReference>
<dbReference type="RefSeq" id="WP_311694674.1">
    <property type="nucleotide sequence ID" value="NZ_JAVREY010000010.1"/>
</dbReference>
<dbReference type="PANTHER" id="PTHR14969:SF62">
    <property type="entry name" value="DECAPRENYLPHOSPHORYL-5-PHOSPHORIBOSE PHOSPHATASE RV3807C-RELATED"/>
    <property type="match status" value="1"/>
</dbReference>
<evidence type="ECO:0000313" key="8">
    <source>
        <dbReference type="EMBL" id="MDT0463731.1"/>
    </source>
</evidence>
<dbReference type="Pfam" id="PF00781">
    <property type="entry name" value="DAGK_cat"/>
    <property type="match status" value="1"/>
</dbReference>
<evidence type="ECO:0000256" key="2">
    <source>
        <dbReference type="ARBA" id="ARBA00022475"/>
    </source>
</evidence>
<evidence type="ECO:0000256" key="3">
    <source>
        <dbReference type="ARBA" id="ARBA00022692"/>
    </source>
</evidence>
<dbReference type="EMBL" id="JAVREY010000010">
    <property type="protein sequence ID" value="MDT0463731.1"/>
    <property type="molecule type" value="Genomic_DNA"/>
</dbReference>
<evidence type="ECO:0000259" key="7">
    <source>
        <dbReference type="PROSITE" id="PS50146"/>
    </source>
</evidence>
<name>A0ABU2TRZ2_9ACTN</name>
<dbReference type="InterPro" id="IPR017438">
    <property type="entry name" value="ATP-NAD_kinase_N"/>
</dbReference>
<dbReference type="InterPro" id="IPR001206">
    <property type="entry name" value="Diacylglycerol_kinase_cat_dom"/>
</dbReference>
<dbReference type="Gene3D" id="1.20.144.10">
    <property type="entry name" value="Phosphatidic acid phosphatase type 2/haloperoxidase"/>
    <property type="match status" value="1"/>
</dbReference>
<evidence type="ECO:0000256" key="4">
    <source>
        <dbReference type="ARBA" id="ARBA00022801"/>
    </source>
</evidence>
<evidence type="ECO:0000256" key="1">
    <source>
        <dbReference type="ARBA" id="ARBA00004651"/>
    </source>
</evidence>
<evidence type="ECO:0000313" key="9">
    <source>
        <dbReference type="Proteomes" id="UP001183809"/>
    </source>
</evidence>
<dbReference type="SMART" id="SM00046">
    <property type="entry name" value="DAGKc"/>
    <property type="match status" value="1"/>
</dbReference>
<dbReference type="InterPro" id="IPR000326">
    <property type="entry name" value="PAP2/HPO"/>
</dbReference>
<comment type="subcellular location">
    <subcellularLocation>
        <location evidence="1">Cell membrane</location>
        <topology evidence="1">Multi-pass membrane protein</topology>
    </subcellularLocation>
</comment>
<keyword evidence="6" id="KW-0472">Membrane</keyword>
<dbReference type="InterPro" id="IPR036938">
    <property type="entry name" value="PAP2/HPO_sf"/>
</dbReference>